<evidence type="ECO:0000256" key="3">
    <source>
        <dbReference type="ARBA" id="ARBA00022630"/>
    </source>
</evidence>
<keyword evidence="5 11" id="KW-0479">Metal-binding</keyword>
<dbReference type="CDD" id="cd06218">
    <property type="entry name" value="DHOD_e_trans"/>
    <property type="match status" value="1"/>
</dbReference>
<feature type="binding site" evidence="11 13">
    <location>
        <position position="225"/>
    </location>
    <ligand>
        <name>[2Fe-2S] cluster</name>
        <dbReference type="ChEBI" id="CHEBI:190135"/>
    </ligand>
</feature>
<keyword evidence="4 11" id="KW-0001">2Fe-2S</keyword>
<evidence type="ECO:0000256" key="13">
    <source>
        <dbReference type="PIRSR" id="PIRSR006816-2"/>
    </source>
</evidence>
<keyword evidence="6 11" id="KW-0274">FAD</keyword>
<dbReference type="InterPro" id="IPR017938">
    <property type="entry name" value="Riboflavin_synthase-like_b-brl"/>
</dbReference>
<dbReference type="GO" id="GO:0050660">
    <property type="term" value="F:flavin adenine dinucleotide binding"/>
    <property type="evidence" value="ECO:0007669"/>
    <property type="project" value="InterPro"/>
</dbReference>
<organism evidence="15 16">
    <name type="scientific">Halobacillus mangrovi</name>
    <dbReference type="NCBI Taxonomy" id="402384"/>
    <lineage>
        <taxon>Bacteria</taxon>
        <taxon>Bacillati</taxon>
        <taxon>Bacillota</taxon>
        <taxon>Bacilli</taxon>
        <taxon>Bacillales</taxon>
        <taxon>Bacillaceae</taxon>
        <taxon>Halobacillus</taxon>
    </lineage>
</organism>
<proteinExistence type="inferred from homology"/>
<evidence type="ECO:0000256" key="4">
    <source>
        <dbReference type="ARBA" id="ARBA00022714"/>
    </source>
</evidence>
<evidence type="ECO:0000256" key="10">
    <source>
        <dbReference type="ARBA" id="ARBA00023014"/>
    </source>
</evidence>
<accession>A0A1W5ZW37</accession>
<keyword evidence="7 11" id="KW-0665">Pyrimidine biosynthesis</keyword>
<evidence type="ECO:0000256" key="9">
    <source>
        <dbReference type="ARBA" id="ARBA00023004"/>
    </source>
</evidence>
<gene>
    <name evidence="11" type="primary">pyrK</name>
    <name evidence="15" type="ORF">HM131_12135</name>
</gene>
<feature type="domain" description="FAD-binding FR-type" evidence="14">
    <location>
        <begin position="1"/>
        <end position="99"/>
    </location>
</feature>
<dbReference type="SUPFAM" id="SSF63380">
    <property type="entry name" value="Riboflavin synthase domain-like"/>
    <property type="match status" value="1"/>
</dbReference>
<dbReference type="AlphaFoldDB" id="A0A1W5ZW37"/>
<dbReference type="Proteomes" id="UP000192527">
    <property type="component" value="Chromosome"/>
</dbReference>
<dbReference type="STRING" id="402384.HM131_12135"/>
<dbReference type="Gene3D" id="2.40.30.10">
    <property type="entry name" value="Translation factors"/>
    <property type="match status" value="1"/>
</dbReference>
<dbReference type="InterPro" id="IPR019480">
    <property type="entry name" value="Dihydroorotate_DH_Fe-S-bd"/>
</dbReference>
<keyword evidence="2 11" id="KW-0813">Transport</keyword>
<dbReference type="RefSeq" id="WP_085030009.1">
    <property type="nucleotide sequence ID" value="NZ_CP020772.1"/>
</dbReference>
<dbReference type="Gene3D" id="3.40.50.80">
    <property type="entry name" value="Nucleotide-binding domain of ferredoxin-NADP reductase (FNR) module"/>
    <property type="match status" value="1"/>
</dbReference>
<comment type="cofactor">
    <cofactor evidence="11 12">
        <name>FAD</name>
        <dbReference type="ChEBI" id="CHEBI:57692"/>
    </cofactor>
    <text evidence="11 12">Binds 1 FAD per subunit.</text>
</comment>
<feature type="binding site" evidence="11 13">
    <location>
        <position position="217"/>
    </location>
    <ligand>
        <name>[2Fe-2S] cluster</name>
        <dbReference type="ChEBI" id="CHEBI:190135"/>
    </ligand>
</feature>
<dbReference type="InterPro" id="IPR039261">
    <property type="entry name" value="FNR_nucleotide-bd"/>
</dbReference>
<dbReference type="EMBL" id="CP020772">
    <property type="protein sequence ID" value="ARI77546.1"/>
    <property type="molecule type" value="Genomic_DNA"/>
</dbReference>
<dbReference type="GO" id="GO:0044205">
    <property type="term" value="P:'de novo' UMP biosynthetic process"/>
    <property type="evidence" value="ECO:0007669"/>
    <property type="project" value="UniProtKB-UniRule"/>
</dbReference>
<keyword evidence="8 11" id="KW-0249">Electron transport</keyword>
<evidence type="ECO:0000256" key="5">
    <source>
        <dbReference type="ARBA" id="ARBA00022723"/>
    </source>
</evidence>
<comment type="cofactor">
    <cofactor evidence="11">
        <name>[2Fe-2S] cluster</name>
        <dbReference type="ChEBI" id="CHEBI:190135"/>
    </cofactor>
    <text evidence="11">Binds 1 [2Fe-2S] cluster per subunit.</text>
</comment>
<feature type="binding site" evidence="11 13">
    <location>
        <position position="239"/>
    </location>
    <ligand>
        <name>[2Fe-2S] cluster</name>
        <dbReference type="ChEBI" id="CHEBI:190135"/>
    </ligand>
</feature>
<dbReference type="PROSITE" id="PS51384">
    <property type="entry name" value="FAD_FR"/>
    <property type="match status" value="1"/>
</dbReference>
<dbReference type="NCBIfam" id="NF000799">
    <property type="entry name" value="PRK00054.1-4"/>
    <property type="match status" value="1"/>
</dbReference>
<evidence type="ECO:0000313" key="15">
    <source>
        <dbReference type="EMBL" id="ARI77546.1"/>
    </source>
</evidence>
<evidence type="ECO:0000256" key="11">
    <source>
        <dbReference type="HAMAP-Rule" id="MF_01211"/>
    </source>
</evidence>
<keyword evidence="3 11" id="KW-0285">Flavoprotein</keyword>
<dbReference type="Pfam" id="PF10418">
    <property type="entry name" value="DHODB_Fe-S_bind"/>
    <property type="match status" value="1"/>
</dbReference>
<dbReference type="KEGG" id="hmn:HM131_12135"/>
<comment type="caution">
    <text evidence="11">Lacks conserved residue(s) required for the propagation of feature annotation.</text>
</comment>
<keyword evidence="16" id="KW-1185">Reference proteome</keyword>
<dbReference type="SUPFAM" id="SSF52343">
    <property type="entry name" value="Ferredoxin reductase-like, C-terminal NADP-linked domain"/>
    <property type="match status" value="1"/>
</dbReference>
<dbReference type="InterPro" id="IPR037117">
    <property type="entry name" value="Dihydroorotate_DH_ele_sf"/>
</dbReference>
<dbReference type="GO" id="GO:0016491">
    <property type="term" value="F:oxidoreductase activity"/>
    <property type="evidence" value="ECO:0007669"/>
    <property type="project" value="InterPro"/>
</dbReference>
<evidence type="ECO:0000256" key="6">
    <source>
        <dbReference type="ARBA" id="ARBA00022827"/>
    </source>
</evidence>
<evidence type="ECO:0000313" key="16">
    <source>
        <dbReference type="Proteomes" id="UP000192527"/>
    </source>
</evidence>
<dbReference type="OrthoDB" id="9778346at2"/>
<evidence type="ECO:0000256" key="2">
    <source>
        <dbReference type="ARBA" id="ARBA00022448"/>
    </source>
</evidence>
<protein>
    <recommendedName>
        <fullName evidence="11">Dihydroorotate dehydrogenase B (NAD(+)), electron transfer subunit</fullName>
    </recommendedName>
    <alternativeName>
        <fullName evidence="11">Dihydroorotate oxidase B, electron transfer subunit</fullName>
    </alternativeName>
</protein>
<keyword evidence="9 11" id="KW-0408">Iron</keyword>
<dbReference type="Gene3D" id="2.10.240.10">
    <property type="entry name" value="Dihydroorotate dehydrogenase, electron transfer subunit"/>
    <property type="match status" value="1"/>
</dbReference>
<dbReference type="UniPathway" id="UPA00070">
    <property type="reaction ID" value="UER00945"/>
</dbReference>
<comment type="similarity">
    <text evidence="1 11">Belongs to the PyrK family.</text>
</comment>
<dbReference type="PANTHER" id="PTHR43513">
    <property type="entry name" value="DIHYDROOROTATE DEHYDROGENASE B (NAD(+)), ELECTRON TRANSFER SUBUNIT"/>
    <property type="match status" value="1"/>
</dbReference>
<comment type="function">
    <text evidence="11">Responsible for channeling the electrons from the oxidation of dihydroorotate from the FMN redox center in the PyrD type B subunit to the ultimate electron acceptor NAD(+).</text>
</comment>
<dbReference type="InterPro" id="IPR050353">
    <property type="entry name" value="PyrK_electron_transfer"/>
</dbReference>
<dbReference type="HAMAP" id="MF_01211">
    <property type="entry name" value="DHODB_Fe_S_bind"/>
    <property type="match status" value="1"/>
</dbReference>
<comment type="cofactor">
    <cofactor evidence="13">
        <name>[2Fe-2S] cluster</name>
        <dbReference type="ChEBI" id="CHEBI:190135"/>
    </cofactor>
    <text evidence="13">Binds 1 [2Fe-2S] cluster per subunit.</text>
</comment>
<comment type="subunit">
    <text evidence="11">Heterotetramer of 2 PyrK and 2 PyrD type B subunits.</text>
</comment>
<reference evidence="15 16" key="1">
    <citation type="submission" date="2017-04" db="EMBL/GenBank/DDBJ databases">
        <title>The whole genome sequencing and assembly of Halobacillus mangrovi strain.</title>
        <authorList>
            <person name="Lee S.-J."/>
            <person name="Park M.-K."/>
            <person name="Kim J.-Y."/>
            <person name="Lee Y.-J."/>
            <person name="Yi H."/>
            <person name="Bahn Y.-S."/>
            <person name="Kim J.F."/>
            <person name="Lee D.-W."/>
        </authorList>
    </citation>
    <scope>NUCLEOTIDE SEQUENCE [LARGE SCALE GENOMIC DNA]</scope>
    <source>
        <strain evidence="15 16">KTB 131</strain>
    </source>
</reference>
<dbReference type="InterPro" id="IPR012165">
    <property type="entry name" value="Cyt_c3_hydrogenase_gsu"/>
</dbReference>
<dbReference type="GO" id="GO:0046872">
    <property type="term" value="F:metal ion binding"/>
    <property type="evidence" value="ECO:0007669"/>
    <property type="project" value="UniProtKB-KW"/>
</dbReference>
<dbReference type="PANTHER" id="PTHR43513:SF3">
    <property type="entry name" value="DIHYDROOROTATE DEHYDROGENASE B (NAD(+)), ELECTRON TRANSFER SUBUNIT-RELATED"/>
    <property type="match status" value="1"/>
</dbReference>
<name>A0A1W5ZW37_9BACI</name>
<feature type="binding site" evidence="11 12">
    <location>
        <begin position="74"/>
        <end position="75"/>
    </location>
    <ligand>
        <name>FAD</name>
        <dbReference type="ChEBI" id="CHEBI:57692"/>
    </ligand>
</feature>
<evidence type="ECO:0000256" key="1">
    <source>
        <dbReference type="ARBA" id="ARBA00006422"/>
    </source>
</evidence>
<comment type="pathway">
    <text evidence="11">Pyrimidine metabolism; UMP biosynthesis via de novo pathway; orotate from (S)-dihydroorotate (NAD(+) route): step 1/1.</text>
</comment>
<evidence type="ECO:0000259" key="14">
    <source>
        <dbReference type="PROSITE" id="PS51384"/>
    </source>
</evidence>
<keyword evidence="10 11" id="KW-0411">Iron-sulfur</keyword>
<sequence length="253" mass="27806">MRREWMTIIEHQEIARQTYRLVLKGEMVGDVSEPGQFVHIQVSKEYYLRRPVSISNIDMENKTMTLLYKVMGKGTDAMTEKKVAEKVDVLGPGGQGFPIDKINTKKALLVGGGIGVPPLYYLAKQLEKKGVQVTSILGFQSAEQAFLTDEFEALGDVYVTTNDGTLGHQGLVTDLFPYVKGSFDTYFTCGPTVMLKAVTSELTGVPGYISMEERMGCGIGACFACVVPSNDEKGYRRICCDGPVFDAKEVVLS</sequence>
<dbReference type="InterPro" id="IPR017927">
    <property type="entry name" value="FAD-bd_FR_type"/>
</dbReference>
<feature type="binding site" evidence="11 13">
    <location>
        <position position="222"/>
    </location>
    <ligand>
        <name>[2Fe-2S] cluster</name>
        <dbReference type="ChEBI" id="CHEBI:190135"/>
    </ligand>
</feature>
<evidence type="ECO:0000256" key="12">
    <source>
        <dbReference type="PIRSR" id="PIRSR006816-1"/>
    </source>
</evidence>
<feature type="binding site" evidence="11 12">
    <location>
        <begin position="50"/>
        <end position="53"/>
    </location>
    <ligand>
        <name>FAD</name>
        <dbReference type="ChEBI" id="CHEBI:57692"/>
    </ligand>
</feature>
<evidence type="ECO:0000256" key="8">
    <source>
        <dbReference type="ARBA" id="ARBA00022982"/>
    </source>
</evidence>
<dbReference type="GO" id="GO:0009055">
    <property type="term" value="F:electron transfer activity"/>
    <property type="evidence" value="ECO:0007669"/>
    <property type="project" value="UniProtKB-UniRule"/>
</dbReference>
<dbReference type="InterPro" id="IPR023455">
    <property type="entry name" value="Dihydroorotate_DHASE_ETsu"/>
</dbReference>
<dbReference type="PIRSF" id="PIRSF006816">
    <property type="entry name" value="Cyc3_hyd_g"/>
    <property type="match status" value="1"/>
</dbReference>
<evidence type="ECO:0000256" key="7">
    <source>
        <dbReference type="ARBA" id="ARBA00022975"/>
    </source>
</evidence>
<dbReference type="GO" id="GO:0051537">
    <property type="term" value="F:2 iron, 2 sulfur cluster binding"/>
    <property type="evidence" value="ECO:0007669"/>
    <property type="project" value="UniProtKB-KW"/>
</dbReference>